<organism evidence="1">
    <name type="scientific">uncultured Chloroflexota bacterium</name>
    <dbReference type="NCBI Taxonomy" id="166587"/>
    <lineage>
        <taxon>Bacteria</taxon>
        <taxon>Bacillati</taxon>
        <taxon>Chloroflexota</taxon>
        <taxon>environmental samples</taxon>
    </lineage>
</organism>
<protein>
    <submittedName>
        <fullName evidence="1">Uncharacterized protein</fullName>
    </submittedName>
</protein>
<dbReference type="AlphaFoldDB" id="A0A6J4JBA2"/>
<gene>
    <name evidence="1" type="ORF">AVDCRST_MAG77-3508</name>
</gene>
<evidence type="ECO:0000313" key="1">
    <source>
        <dbReference type="EMBL" id="CAA9275593.1"/>
    </source>
</evidence>
<sequence>MQDGGALAETRRRIRYEWLYAEWRAARREYLEARARGADRHQLRRARERLQARWHQLAAWRRRDKPATSVSPPEEAS</sequence>
<proteinExistence type="predicted"/>
<dbReference type="EMBL" id="CADCTC010000189">
    <property type="protein sequence ID" value="CAA9275593.1"/>
    <property type="molecule type" value="Genomic_DNA"/>
</dbReference>
<name>A0A6J4JBA2_9CHLR</name>
<accession>A0A6J4JBA2</accession>
<reference evidence="1" key="1">
    <citation type="submission" date="2020-02" db="EMBL/GenBank/DDBJ databases">
        <authorList>
            <person name="Meier V. D."/>
        </authorList>
    </citation>
    <scope>NUCLEOTIDE SEQUENCE</scope>
    <source>
        <strain evidence="1">AVDCRST_MAG77</strain>
    </source>
</reference>